<dbReference type="AlphaFoldDB" id="A0A255YTJ4"/>
<dbReference type="CDD" id="cd01948">
    <property type="entry name" value="EAL"/>
    <property type="match status" value="1"/>
</dbReference>
<dbReference type="Gene3D" id="3.30.70.270">
    <property type="match status" value="1"/>
</dbReference>
<dbReference type="SMART" id="SM00267">
    <property type="entry name" value="GGDEF"/>
    <property type="match status" value="1"/>
</dbReference>
<dbReference type="OrthoDB" id="315417at2"/>
<dbReference type="PANTHER" id="PTHR33121:SF71">
    <property type="entry name" value="OXYGEN SENSOR PROTEIN DOSP"/>
    <property type="match status" value="1"/>
</dbReference>
<dbReference type="InterPro" id="IPR043128">
    <property type="entry name" value="Rev_trsase/Diguanyl_cyclase"/>
</dbReference>
<dbReference type="InterPro" id="IPR000160">
    <property type="entry name" value="GGDEF_dom"/>
</dbReference>
<dbReference type="PANTHER" id="PTHR33121">
    <property type="entry name" value="CYCLIC DI-GMP PHOSPHODIESTERASE PDEF"/>
    <property type="match status" value="1"/>
</dbReference>
<organism evidence="2 3">
    <name type="scientific">Niveispirillum lacus</name>
    <dbReference type="NCBI Taxonomy" id="1981099"/>
    <lineage>
        <taxon>Bacteria</taxon>
        <taxon>Pseudomonadati</taxon>
        <taxon>Pseudomonadota</taxon>
        <taxon>Alphaproteobacteria</taxon>
        <taxon>Rhodospirillales</taxon>
        <taxon>Azospirillaceae</taxon>
        <taxon>Niveispirillum</taxon>
    </lineage>
</organism>
<dbReference type="GO" id="GO:0071111">
    <property type="term" value="F:cyclic-guanylate-specific phosphodiesterase activity"/>
    <property type="evidence" value="ECO:0007669"/>
    <property type="project" value="InterPro"/>
</dbReference>
<feature type="domain" description="EAL" evidence="1">
    <location>
        <begin position="188"/>
        <end position="446"/>
    </location>
</feature>
<proteinExistence type="predicted"/>
<keyword evidence="3" id="KW-1185">Reference proteome</keyword>
<dbReference type="InterPro" id="IPR001633">
    <property type="entry name" value="EAL_dom"/>
</dbReference>
<gene>
    <name evidence="2" type="ORF">CHU95_17115</name>
</gene>
<dbReference type="InterPro" id="IPR035919">
    <property type="entry name" value="EAL_sf"/>
</dbReference>
<evidence type="ECO:0000313" key="2">
    <source>
        <dbReference type="EMBL" id="OYQ32509.1"/>
    </source>
</evidence>
<evidence type="ECO:0000313" key="3">
    <source>
        <dbReference type="Proteomes" id="UP000216998"/>
    </source>
</evidence>
<dbReference type="InterPro" id="IPR050706">
    <property type="entry name" value="Cyclic-di-GMP_PDE-like"/>
</dbReference>
<evidence type="ECO:0000259" key="1">
    <source>
        <dbReference type="PROSITE" id="PS50883"/>
    </source>
</evidence>
<dbReference type="SMART" id="SM00052">
    <property type="entry name" value="EAL"/>
    <property type="match status" value="1"/>
</dbReference>
<sequence>MDQQALAHQTGPGPGAPAAAHLDGRLTRGDPLNGLLDNDGFIREGNRRLPGLAAAGHHPQVVFIELNNYEGLVSRMTCSEAMDLLHAIRRRLEMAFGHDALLARFDCERFAVLLPDATHEFEALQRIQDAPVIIGNGAYHLSITCGVAPYPEAADNMHMLLIAARIARREALTAGHLVSVFSSDQRRRLARSRAIEDGLWESRGGAGMALVYQPKVDILSGQVTGVEALMRWHHPELGTVSPAEFVPVAERTRTIIPLGEWIIRETLNQQAEWRRKGLDLSVGINVSPAQLAAGAGGTPVMDILTDECDRLDLDRSMVELEITESLLPDRAAMDEVRTLADAGFHIVIDDFGRDHAALSLLAESPARTLKIDKGFVDNVVRNDRQVAIIRFITELAHGLGMRTVVEGIEDIRQLVAVAGCGCDVAQGYFYYRPMCGDRILGLKADA</sequence>
<dbReference type="PROSITE" id="PS50883">
    <property type="entry name" value="EAL"/>
    <property type="match status" value="1"/>
</dbReference>
<dbReference type="EMBL" id="NOXU01000031">
    <property type="protein sequence ID" value="OYQ32509.1"/>
    <property type="molecule type" value="Genomic_DNA"/>
</dbReference>
<protein>
    <recommendedName>
        <fullName evidence="1">EAL domain-containing protein</fullName>
    </recommendedName>
</protein>
<dbReference type="SUPFAM" id="SSF55073">
    <property type="entry name" value="Nucleotide cyclase"/>
    <property type="match status" value="1"/>
</dbReference>
<comment type="caution">
    <text evidence="2">The sequence shown here is derived from an EMBL/GenBank/DDBJ whole genome shotgun (WGS) entry which is preliminary data.</text>
</comment>
<reference evidence="2 3" key="1">
    <citation type="submission" date="2017-07" db="EMBL/GenBank/DDBJ databases">
        <title>Niveispirillum cyanobacteriorum sp. nov., isolated from cyanobacterial aggregates in a eutrophic lake.</title>
        <authorList>
            <person name="Cai H."/>
        </authorList>
    </citation>
    <scope>NUCLEOTIDE SEQUENCE [LARGE SCALE GENOMIC DNA]</scope>
    <source>
        <strain evidence="3">TH1-14</strain>
    </source>
</reference>
<dbReference type="Pfam" id="PF00990">
    <property type="entry name" value="GGDEF"/>
    <property type="match status" value="1"/>
</dbReference>
<dbReference type="InterPro" id="IPR029787">
    <property type="entry name" value="Nucleotide_cyclase"/>
</dbReference>
<accession>A0A255YTJ4</accession>
<dbReference type="Pfam" id="PF00563">
    <property type="entry name" value="EAL"/>
    <property type="match status" value="1"/>
</dbReference>
<name>A0A255YTJ4_9PROT</name>
<dbReference type="Proteomes" id="UP000216998">
    <property type="component" value="Unassembled WGS sequence"/>
</dbReference>
<dbReference type="Gene3D" id="3.20.20.450">
    <property type="entry name" value="EAL domain"/>
    <property type="match status" value="1"/>
</dbReference>
<dbReference type="SUPFAM" id="SSF141868">
    <property type="entry name" value="EAL domain-like"/>
    <property type="match status" value="1"/>
</dbReference>